<proteinExistence type="predicted"/>
<evidence type="ECO:0000313" key="2">
    <source>
        <dbReference type="Proteomes" id="UP000232003"/>
    </source>
</evidence>
<gene>
    <name evidence="1" type="ORF">COO91_08933</name>
</gene>
<reference evidence="1 2" key="1">
    <citation type="submission" date="2017-11" db="EMBL/GenBank/DDBJ databases">
        <title>Complete genome of a free-living desiccation-tolerant cyanobacterium and its photosynthetic adaptation to extreme terrestrial habitat.</title>
        <authorList>
            <person name="Shang J."/>
        </authorList>
    </citation>
    <scope>NUCLEOTIDE SEQUENCE [LARGE SCALE GENOMIC DNA]</scope>
    <source>
        <strain evidence="1 2">CCNUN1</strain>
    </source>
</reference>
<name>A0A2K8T504_9NOSO</name>
<protein>
    <submittedName>
        <fullName evidence="1">Uncharacterized protein</fullName>
    </submittedName>
</protein>
<accession>A0A2K8T504</accession>
<dbReference type="KEGG" id="nfl:COO91_08933"/>
<evidence type="ECO:0000313" key="1">
    <source>
        <dbReference type="EMBL" id="AUB42787.1"/>
    </source>
</evidence>
<dbReference type="EMBL" id="CP024785">
    <property type="protein sequence ID" value="AUB42787.1"/>
    <property type="molecule type" value="Genomic_DNA"/>
</dbReference>
<organism evidence="1 2">
    <name type="scientific">Nostoc flagelliforme CCNUN1</name>
    <dbReference type="NCBI Taxonomy" id="2038116"/>
    <lineage>
        <taxon>Bacteria</taxon>
        <taxon>Bacillati</taxon>
        <taxon>Cyanobacteriota</taxon>
        <taxon>Cyanophyceae</taxon>
        <taxon>Nostocales</taxon>
        <taxon>Nostocaceae</taxon>
        <taxon>Nostoc</taxon>
    </lineage>
</organism>
<dbReference type="AlphaFoldDB" id="A0A2K8T504"/>
<sequence length="86" mass="9383">MRNGIASYYKFQPEGAFEVFFFDTTIPSRLPNYQMLTVIFLLGIGHGEEAEGQGAGCRGERGNFVFSLLPPTRTASSSTPAPSSPY</sequence>
<keyword evidence="2" id="KW-1185">Reference proteome</keyword>
<dbReference type="Proteomes" id="UP000232003">
    <property type="component" value="Chromosome"/>
</dbReference>